<organism evidence="1 2">
    <name type="scientific">Enterobacter phage vB_EclS_CobraSix</name>
    <dbReference type="NCBI Taxonomy" id="2894794"/>
    <lineage>
        <taxon>Viruses</taxon>
        <taxon>Duplodnaviria</taxon>
        <taxon>Heunggongvirae</taxon>
        <taxon>Uroviricota</taxon>
        <taxon>Caudoviricetes</taxon>
        <taxon>Cobrasixvirus</taxon>
        <taxon>Cobrasixvirus cobrasix</taxon>
    </lineage>
</organism>
<proteinExistence type="predicted"/>
<gene>
    <name evidence="1" type="ORF">COBRASIX_85</name>
</gene>
<keyword evidence="2" id="KW-1185">Reference proteome</keyword>
<evidence type="ECO:0000313" key="2">
    <source>
        <dbReference type="Proteomes" id="UP000827816"/>
    </source>
</evidence>
<dbReference type="Proteomes" id="UP000827816">
    <property type="component" value="Segment"/>
</dbReference>
<accession>A0AAE8YNZ3</accession>
<protein>
    <submittedName>
        <fullName evidence="1">Uncharacterized protein</fullName>
    </submittedName>
</protein>
<evidence type="ECO:0000313" key="1">
    <source>
        <dbReference type="EMBL" id="UGO47248.1"/>
    </source>
</evidence>
<reference evidence="1" key="1">
    <citation type="submission" date="2021-10" db="EMBL/GenBank/DDBJ databases">
        <authorList>
            <person name="Brantly S."/>
            <person name="Loertscher E."/>
            <person name="Chow J."/>
            <person name="Doney J."/>
            <person name="Standing N."/>
            <person name="Ruesch S."/>
            <person name="Holmstead J."/>
            <person name="Fairholm J."/>
            <person name="Parson M."/>
            <person name="Rodriguez W."/>
            <person name="Himes S."/>
            <person name="Tovar K."/>
            <person name="Wilkey A."/>
            <person name="Birch L."/>
            <person name="Hogan T."/>
            <person name="Flake P."/>
            <person name="Walker J."/>
            <person name="Johnson L."/>
            <person name="Kruger J.L."/>
            <person name="Sharma R."/>
            <person name="Breakwell D.P."/>
            <person name="Grose J.H."/>
        </authorList>
    </citation>
    <scope>NUCLEOTIDE SEQUENCE</scope>
</reference>
<name>A0AAE8YNZ3_9CAUD</name>
<sequence length="161" mass="17925">MYVIGACRIATQPWEVSILSPFQNLKVMAAIWPSIVVSNSQGQGFAILGRKECQFCLTLLDMTSLIVGFNPIPQLIVKQTSSKSDGRFLMSDTYIIKLTTNDGGEYTGKMSRRQPELVNGFVPLATETGEWLYFAPADVKRVQFTPVPAEQTEQPEEQTTE</sequence>
<dbReference type="EMBL" id="OK499971">
    <property type="protein sequence ID" value="UGO47248.1"/>
    <property type="molecule type" value="Genomic_DNA"/>
</dbReference>